<feature type="domain" description="Serine aminopeptidase S33" evidence="2">
    <location>
        <begin position="26"/>
        <end position="260"/>
    </location>
</feature>
<dbReference type="InterPro" id="IPR029058">
    <property type="entry name" value="AB_hydrolase_fold"/>
</dbReference>
<dbReference type="InterPro" id="IPR000073">
    <property type="entry name" value="AB_hydrolase_1"/>
</dbReference>
<proteinExistence type="predicted"/>
<dbReference type="PANTHER" id="PTHR11614">
    <property type="entry name" value="PHOSPHOLIPASE-RELATED"/>
    <property type="match status" value="1"/>
</dbReference>
<accession>A0ABM8BKW8</accession>
<dbReference type="Gene3D" id="3.40.50.1820">
    <property type="entry name" value="alpha/beta hydrolase"/>
    <property type="match status" value="1"/>
</dbReference>
<dbReference type="InterPro" id="IPR051044">
    <property type="entry name" value="MAG_DAG_Lipase"/>
</dbReference>
<dbReference type="PRINTS" id="PR00111">
    <property type="entry name" value="ABHYDROLASE"/>
</dbReference>
<dbReference type="SUPFAM" id="SSF53474">
    <property type="entry name" value="alpha/beta-Hydrolases"/>
    <property type="match status" value="1"/>
</dbReference>
<reference evidence="4" key="1">
    <citation type="submission" date="2022-09" db="EMBL/GenBank/DDBJ databases">
        <title>Complete genome sequence of Vulcanisaeta souniana.</title>
        <authorList>
            <person name="Kato S."/>
            <person name="Itoh T."/>
            <person name="Ohkuma M."/>
        </authorList>
    </citation>
    <scope>NUCLEOTIDE SEQUENCE [LARGE SCALE GENOMIC DNA]</scope>
    <source>
        <strain evidence="4">JCM 11219</strain>
    </source>
</reference>
<dbReference type="EMBL" id="AP026830">
    <property type="protein sequence ID" value="BDR91609.1"/>
    <property type="molecule type" value="Genomic_DNA"/>
</dbReference>
<evidence type="ECO:0000313" key="4">
    <source>
        <dbReference type="Proteomes" id="UP001060771"/>
    </source>
</evidence>
<dbReference type="Proteomes" id="UP001060771">
    <property type="component" value="Chromosome"/>
</dbReference>
<evidence type="ECO:0000256" key="1">
    <source>
        <dbReference type="SAM" id="Phobius"/>
    </source>
</evidence>
<keyword evidence="1" id="KW-1133">Transmembrane helix</keyword>
<feature type="transmembrane region" description="Helical" evidence="1">
    <location>
        <begin position="127"/>
        <end position="152"/>
    </location>
</feature>
<feature type="transmembrane region" description="Helical" evidence="1">
    <location>
        <begin position="101"/>
        <end position="121"/>
    </location>
</feature>
<keyword evidence="4" id="KW-1185">Reference proteome</keyword>
<dbReference type="GeneID" id="76206256"/>
<keyword evidence="1" id="KW-0472">Membrane</keyword>
<dbReference type="InterPro" id="IPR022742">
    <property type="entry name" value="Hydrolase_4"/>
</dbReference>
<gene>
    <name evidence="3" type="primary">pldB</name>
    <name evidence="3" type="ORF">Vsou_07020</name>
</gene>
<keyword evidence="1" id="KW-0812">Transmembrane</keyword>
<organism evidence="3 4">
    <name type="scientific">Vulcanisaeta souniana JCM 11219</name>
    <dbReference type="NCBI Taxonomy" id="1293586"/>
    <lineage>
        <taxon>Archaea</taxon>
        <taxon>Thermoproteota</taxon>
        <taxon>Thermoprotei</taxon>
        <taxon>Thermoproteales</taxon>
        <taxon>Thermoproteaceae</taxon>
        <taxon>Vulcanisaeta</taxon>
    </lineage>
</organism>
<sequence>MPQIIEDKIQLSTGINVHYRCWLADKPLSLVVGVHGFAEHSGRYSNFGSYLSGNGYSFCMHDLRGHGLTAGPNNLGYVDSFNLFLNDLENFIELMLKKTGFNSAILFGHSMGGLIVLHYLGRISKGIHAAITSGAAAIVNISTGSWLMLSLLNALSPRYRLNLPINPEFLTHDKRVVEEYINDPLVYKKPTARMLHELIKASRDIWKYIGNISVPIMMMHGGEDKVVPPKATQDAFNRLRVSDKVIRIYNGMYHEILNELNKEIVYKDILDWLRTHT</sequence>
<protein>
    <submittedName>
        <fullName evidence="3">Lysophospholipase</fullName>
    </submittedName>
</protein>
<name>A0ABM8BKW8_9CREN</name>
<dbReference type="RefSeq" id="WP_188602585.1">
    <property type="nucleotide sequence ID" value="NZ_AP026830.1"/>
</dbReference>
<evidence type="ECO:0000313" key="3">
    <source>
        <dbReference type="EMBL" id="BDR91609.1"/>
    </source>
</evidence>
<dbReference type="Pfam" id="PF12146">
    <property type="entry name" value="Hydrolase_4"/>
    <property type="match status" value="1"/>
</dbReference>
<evidence type="ECO:0000259" key="2">
    <source>
        <dbReference type="Pfam" id="PF12146"/>
    </source>
</evidence>